<evidence type="ECO:0000256" key="1">
    <source>
        <dbReference type="RuleBase" id="RU363019"/>
    </source>
</evidence>
<organism evidence="3">
    <name type="scientific">Polytomella parva</name>
    <dbReference type="NCBI Taxonomy" id="51329"/>
    <lineage>
        <taxon>Eukaryota</taxon>
        <taxon>Viridiplantae</taxon>
        <taxon>Chlorophyta</taxon>
        <taxon>core chlorophytes</taxon>
        <taxon>Chlorophyceae</taxon>
        <taxon>CS clade</taxon>
        <taxon>Chlamydomonadales</taxon>
        <taxon>Chlamydomonadaceae</taxon>
        <taxon>Polytomella</taxon>
    </lineage>
</organism>
<dbReference type="EMBL" id="HBFM01008527">
    <property type="protein sequence ID" value="CAD8769063.1"/>
    <property type="molecule type" value="Transcribed_RNA"/>
</dbReference>
<gene>
    <name evidence="3" type="ORF">PPAR00522_LOCUS5461</name>
</gene>
<dbReference type="PRINTS" id="PR00153">
    <property type="entry name" value="CSAPPISMRASE"/>
</dbReference>
<dbReference type="SUPFAM" id="SSF50891">
    <property type="entry name" value="Cyclophilin-like"/>
    <property type="match status" value="1"/>
</dbReference>
<dbReference type="InterPro" id="IPR044233">
    <property type="entry name" value="CYP23-like"/>
</dbReference>
<keyword evidence="1" id="KW-0732">Signal</keyword>
<dbReference type="GO" id="GO:0003755">
    <property type="term" value="F:peptidyl-prolyl cis-trans isomerase activity"/>
    <property type="evidence" value="ECO:0007669"/>
    <property type="project" value="UniProtKB-UniRule"/>
</dbReference>
<proteinExistence type="inferred from homology"/>
<dbReference type="PANTHER" id="PTHR47511:SF1">
    <property type="entry name" value="PEPTIDYL-PROLYL CIS-TRANS ISOMERASE CYP23"/>
    <property type="match status" value="1"/>
</dbReference>
<feature type="domain" description="PPIase cyclophilin-type" evidence="2">
    <location>
        <begin position="40"/>
        <end position="201"/>
    </location>
</feature>
<feature type="chain" id="PRO_5031587908" description="Peptidyl-prolyl cis-trans isomerase" evidence="1">
    <location>
        <begin position="24"/>
        <end position="257"/>
    </location>
</feature>
<accession>A0A7S0UTX4</accession>
<comment type="catalytic activity">
    <reaction evidence="1">
        <text>[protein]-peptidylproline (omega=180) = [protein]-peptidylproline (omega=0)</text>
        <dbReference type="Rhea" id="RHEA:16237"/>
        <dbReference type="Rhea" id="RHEA-COMP:10747"/>
        <dbReference type="Rhea" id="RHEA-COMP:10748"/>
        <dbReference type="ChEBI" id="CHEBI:83833"/>
        <dbReference type="ChEBI" id="CHEBI:83834"/>
        <dbReference type="EC" id="5.2.1.8"/>
    </reaction>
</comment>
<sequence>MKGIYIKAYIFVCLLVFLTKINAADLAQNQHILGKEPILSKERIIFQTKHGDIEFGLFPKVAPATAEHIFKLIKLGAYSGNVFFRIDKGFVAQCSDVMSRKLPLNEEQRAEASRNVPLEVVESVRHVAGVLSMGRYDDPNSGTSSFSILLGSAPHLDMHYTIFGRVTKGMETLRKMEELPTRQEGIFVMPLEPVVIESVYWRRESLSDDSEDLINQKLTLPGNRDDSKKFSTIEECQAMYSAQSVDLQRTREKCLPH</sequence>
<evidence type="ECO:0000259" key="2">
    <source>
        <dbReference type="PROSITE" id="PS50072"/>
    </source>
</evidence>
<dbReference type="AlphaFoldDB" id="A0A7S0UTX4"/>
<comment type="function">
    <text evidence="1">PPIases accelerate the folding of proteins. It catalyzes the cis-trans isomerization of proline imidic peptide bonds in oligopeptides.</text>
</comment>
<protein>
    <recommendedName>
        <fullName evidence="1">Peptidyl-prolyl cis-trans isomerase</fullName>
        <shortName evidence="1">PPIase</shortName>
        <ecNumber evidence="1">5.2.1.8</ecNumber>
    </recommendedName>
</protein>
<dbReference type="CDD" id="cd00317">
    <property type="entry name" value="cyclophilin"/>
    <property type="match status" value="1"/>
</dbReference>
<dbReference type="InterPro" id="IPR002130">
    <property type="entry name" value="Cyclophilin-type_PPIase_dom"/>
</dbReference>
<comment type="similarity">
    <text evidence="1">Belongs to the cyclophilin-type PPIase family.</text>
</comment>
<dbReference type="PANTHER" id="PTHR47511">
    <property type="entry name" value="PEPTIDYL-PROLYL CIS-TRANS ISOMERASE CYP23"/>
    <property type="match status" value="1"/>
</dbReference>
<feature type="signal peptide" evidence="1">
    <location>
        <begin position="1"/>
        <end position="23"/>
    </location>
</feature>
<dbReference type="Gene3D" id="2.40.100.10">
    <property type="entry name" value="Cyclophilin-like"/>
    <property type="match status" value="1"/>
</dbReference>
<reference evidence="3" key="1">
    <citation type="submission" date="2021-01" db="EMBL/GenBank/DDBJ databases">
        <authorList>
            <person name="Corre E."/>
            <person name="Pelletier E."/>
            <person name="Niang G."/>
            <person name="Scheremetjew M."/>
            <person name="Finn R."/>
            <person name="Kale V."/>
            <person name="Holt S."/>
            <person name="Cochrane G."/>
            <person name="Meng A."/>
            <person name="Brown T."/>
            <person name="Cohen L."/>
        </authorList>
    </citation>
    <scope>NUCLEOTIDE SEQUENCE</scope>
    <source>
        <strain evidence="3">SAG 63-3</strain>
    </source>
</reference>
<dbReference type="PROSITE" id="PS50072">
    <property type="entry name" value="CSA_PPIASE_2"/>
    <property type="match status" value="1"/>
</dbReference>
<dbReference type="EC" id="5.2.1.8" evidence="1"/>
<evidence type="ECO:0000313" key="3">
    <source>
        <dbReference type="EMBL" id="CAD8769063.1"/>
    </source>
</evidence>
<name>A0A7S0UTX4_9CHLO</name>
<dbReference type="Pfam" id="PF00160">
    <property type="entry name" value="Pro_isomerase"/>
    <property type="match status" value="1"/>
</dbReference>
<dbReference type="InterPro" id="IPR029000">
    <property type="entry name" value="Cyclophilin-like_dom_sf"/>
</dbReference>
<keyword evidence="1" id="KW-0697">Rotamase</keyword>
<keyword evidence="1" id="KW-0413">Isomerase</keyword>